<name>A0ABV6GG77_9BACI</name>
<gene>
    <name evidence="2" type="ORF">ACFFIX_13910</name>
</gene>
<dbReference type="InterPro" id="IPR024307">
    <property type="entry name" value="YmaF"/>
</dbReference>
<keyword evidence="3" id="KW-1185">Reference proteome</keyword>
<sequence>MLKPHHVHYYIAKTTMSSNHFHQIEGYTRTVNGNGYDGHYHLYRGITSFENKHYHRYYGKTGPAIALPDGTHYHEIAGRTYFNYDQPLPTEYGGVIYDQPNRPKHDHNYQGATEKGTGYEPGFDPSRLG</sequence>
<dbReference type="EMBL" id="JBHLVO010000011">
    <property type="protein sequence ID" value="MFC0272530.1"/>
    <property type="molecule type" value="Genomic_DNA"/>
</dbReference>
<dbReference type="Pfam" id="PF12788">
    <property type="entry name" value="YmaF"/>
    <property type="match status" value="1"/>
</dbReference>
<dbReference type="Proteomes" id="UP001589854">
    <property type="component" value="Unassembled WGS sequence"/>
</dbReference>
<dbReference type="RefSeq" id="WP_378934947.1">
    <property type="nucleotide sequence ID" value="NZ_JBHLVO010000011.1"/>
</dbReference>
<organism evidence="2 3">
    <name type="scientific">Metabacillus herbersteinensis</name>
    <dbReference type="NCBI Taxonomy" id="283816"/>
    <lineage>
        <taxon>Bacteria</taxon>
        <taxon>Bacillati</taxon>
        <taxon>Bacillota</taxon>
        <taxon>Bacilli</taxon>
        <taxon>Bacillales</taxon>
        <taxon>Bacillaceae</taxon>
        <taxon>Metabacillus</taxon>
    </lineage>
</organism>
<reference evidence="2 3" key="1">
    <citation type="submission" date="2024-09" db="EMBL/GenBank/DDBJ databases">
        <authorList>
            <person name="Sun Q."/>
            <person name="Mori K."/>
        </authorList>
    </citation>
    <scope>NUCLEOTIDE SEQUENCE [LARGE SCALE GENOMIC DNA]</scope>
    <source>
        <strain evidence="2 3">CCM 7228</strain>
    </source>
</reference>
<protein>
    <submittedName>
        <fullName evidence="2">YmaF family protein</fullName>
    </submittedName>
</protein>
<comment type="caution">
    <text evidence="2">The sequence shown here is derived from an EMBL/GenBank/DDBJ whole genome shotgun (WGS) entry which is preliminary data.</text>
</comment>
<proteinExistence type="predicted"/>
<evidence type="ECO:0000256" key="1">
    <source>
        <dbReference type="SAM" id="MobiDB-lite"/>
    </source>
</evidence>
<feature type="region of interest" description="Disordered" evidence="1">
    <location>
        <begin position="93"/>
        <end position="129"/>
    </location>
</feature>
<accession>A0ABV6GG77</accession>
<evidence type="ECO:0000313" key="2">
    <source>
        <dbReference type="EMBL" id="MFC0272530.1"/>
    </source>
</evidence>
<evidence type="ECO:0000313" key="3">
    <source>
        <dbReference type="Proteomes" id="UP001589854"/>
    </source>
</evidence>